<feature type="domain" description="Aminotransferase class I/classII large" evidence="6">
    <location>
        <begin position="59"/>
        <end position="378"/>
    </location>
</feature>
<reference evidence="7 8" key="1">
    <citation type="submission" date="2021-02" db="EMBL/GenBank/DDBJ databases">
        <title>Streptomyces spirodelae sp. nov., isolated from duckweed.</title>
        <authorList>
            <person name="Saimee Y."/>
            <person name="Duangmal K."/>
        </authorList>
    </citation>
    <scope>NUCLEOTIDE SEQUENCE [LARGE SCALE GENOMIC DNA]</scope>
    <source>
        <strain evidence="7 8">DSM 42105</strain>
    </source>
</reference>
<protein>
    <submittedName>
        <fullName evidence="7">Pyridoxal phosphate-dependent aminotransferase</fullName>
    </submittedName>
</protein>
<evidence type="ECO:0000313" key="7">
    <source>
        <dbReference type="EMBL" id="MBO8198471.1"/>
    </source>
</evidence>
<evidence type="ECO:0000256" key="2">
    <source>
        <dbReference type="ARBA" id="ARBA00007441"/>
    </source>
</evidence>
<evidence type="ECO:0000256" key="4">
    <source>
        <dbReference type="ARBA" id="ARBA00022679"/>
    </source>
</evidence>
<evidence type="ECO:0000259" key="6">
    <source>
        <dbReference type="Pfam" id="PF00155"/>
    </source>
</evidence>
<dbReference type="PANTHER" id="PTHR46383:SF1">
    <property type="entry name" value="ASPARTATE AMINOTRANSFERASE"/>
    <property type="match status" value="1"/>
</dbReference>
<organism evidence="7 8">
    <name type="scientific">Streptomyces smyrnaeus</name>
    <dbReference type="NCBI Taxonomy" id="1387713"/>
    <lineage>
        <taxon>Bacteria</taxon>
        <taxon>Bacillati</taxon>
        <taxon>Actinomycetota</taxon>
        <taxon>Actinomycetes</taxon>
        <taxon>Kitasatosporales</taxon>
        <taxon>Streptomycetaceae</taxon>
        <taxon>Streptomyces</taxon>
    </lineage>
</organism>
<dbReference type="InterPro" id="IPR015424">
    <property type="entry name" value="PyrdxlP-dep_Trfase"/>
</dbReference>
<dbReference type="InterPro" id="IPR050596">
    <property type="entry name" value="AspAT/PAT-like"/>
</dbReference>
<sequence length="389" mass="41966">MPSLASPLSDIAPSPLVAVQQLLRDHAHALPVGLHQGKTVFEPCARPRVWERADFGISAHEHAPPAGVPALREAFAAAASARRGATVDVDQVLVTGGATHAIGVVLRAVLAPGDEVVILSPQWLFATGLVRAAGGVPREVPVFLELCADPGFDFLGAVEQAVTDRTRAIYFNNPNNPTGFRLDEQALAGLTELAERHDLWLIADNAYENYDFSQDGFLDSAAVGRAAERTFSVHTCSKTYAMPGARVGHLVSPPGCEEALTKWSLHTLYSVSTPSQFAAYEALATPESELADRRARAYDAWRLADEYLDIPHTAVSGTLYTFLDLSALGDGERFVRSCAENGVGLAPGRVFGEHCRDWARICFTAAPPEAVRDAVQRINKVYKEAISER</sequence>
<evidence type="ECO:0000313" key="8">
    <source>
        <dbReference type="Proteomes" id="UP000721954"/>
    </source>
</evidence>
<dbReference type="EMBL" id="JAFFZM010000004">
    <property type="protein sequence ID" value="MBO8198471.1"/>
    <property type="molecule type" value="Genomic_DNA"/>
</dbReference>
<dbReference type="Gene3D" id="3.40.640.10">
    <property type="entry name" value="Type I PLP-dependent aspartate aminotransferase-like (Major domain)"/>
    <property type="match status" value="1"/>
</dbReference>
<evidence type="ECO:0000256" key="3">
    <source>
        <dbReference type="ARBA" id="ARBA00022576"/>
    </source>
</evidence>
<keyword evidence="3 7" id="KW-0032">Aminotransferase</keyword>
<name>A0ABS3XTQ0_9ACTN</name>
<keyword evidence="4" id="KW-0808">Transferase</keyword>
<comment type="similarity">
    <text evidence="2">Belongs to the class-I pyridoxal-phosphate-dependent aminotransferase family.</text>
</comment>
<evidence type="ECO:0000256" key="5">
    <source>
        <dbReference type="ARBA" id="ARBA00022898"/>
    </source>
</evidence>
<dbReference type="SUPFAM" id="SSF53383">
    <property type="entry name" value="PLP-dependent transferases"/>
    <property type="match status" value="1"/>
</dbReference>
<dbReference type="Proteomes" id="UP000721954">
    <property type="component" value="Unassembled WGS sequence"/>
</dbReference>
<keyword evidence="8" id="KW-1185">Reference proteome</keyword>
<comment type="caution">
    <text evidence="7">The sequence shown here is derived from an EMBL/GenBank/DDBJ whole genome shotgun (WGS) entry which is preliminary data.</text>
</comment>
<dbReference type="InterPro" id="IPR004839">
    <property type="entry name" value="Aminotransferase_I/II_large"/>
</dbReference>
<comment type="cofactor">
    <cofactor evidence="1">
        <name>pyridoxal 5'-phosphate</name>
        <dbReference type="ChEBI" id="CHEBI:597326"/>
    </cofactor>
</comment>
<dbReference type="PANTHER" id="PTHR46383">
    <property type="entry name" value="ASPARTATE AMINOTRANSFERASE"/>
    <property type="match status" value="1"/>
</dbReference>
<dbReference type="GeneID" id="96258771"/>
<keyword evidence="5" id="KW-0663">Pyridoxal phosphate</keyword>
<gene>
    <name evidence="7" type="ORF">JW613_09145</name>
</gene>
<dbReference type="Pfam" id="PF00155">
    <property type="entry name" value="Aminotran_1_2"/>
    <property type="match status" value="1"/>
</dbReference>
<dbReference type="CDD" id="cd00609">
    <property type="entry name" value="AAT_like"/>
    <property type="match status" value="1"/>
</dbReference>
<dbReference type="GO" id="GO:0008483">
    <property type="term" value="F:transaminase activity"/>
    <property type="evidence" value="ECO:0007669"/>
    <property type="project" value="UniProtKB-KW"/>
</dbReference>
<dbReference type="RefSeq" id="WP_209210198.1">
    <property type="nucleotide sequence ID" value="NZ_JAFFZM010000004.1"/>
</dbReference>
<evidence type="ECO:0000256" key="1">
    <source>
        <dbReference type="ARBA" id="ARBA00001933"/>
    </source>
</evidence>
<dbReference type="InterPro" id="IPR015421">
    <property type="entry name" value="PyrdxlP-dep_Trfase_major"/>
</dbReference>
<accession>A0ABS3XTQ0</accession>
<proteinExistence type="inferred from homology"/>